<organism evidence="2 3">
    <name type="scientific">Lasius niger</name>
    <name type="common">Black garden ant</name>
    <dbReference type="NCBI Taxonomy" id="67767"/>
    <lineage>
        <taxon>Eukaryota</taxon>
        <taxon>Metazoa</taxon>
        <taxon>Ecdysozoa</taxon>
        <taxon>Arthropoda</taxon>
        <taxon>Hexapoda</taxon>
        <taxon>Insecta</taxon>
        <taxon>Pterygota</taxon>
        <taxon>Neoptera</taxon>
        <taxon>Endopterygota</taxon>
        <taxon>Hymenoptera</taxon>
        <taxon>Apocrita</taxon>
        <taxon>Aculeata</taxon>
        <taxon>Formicoidea</taxon>
        <taxon>Formicidae</taxon>
        <taxon>Formicinae</taxon>
        <taxon>Lasius</taxon>
        <taxon>Lasius</taxon>
    </lineage>
</organism>
<keyword evidence="3" id="KW-1185">Reference proteome</keyword>
<dbReference type="EMBL" id="LBMM01008359">
    <property type="protein sequence ID" value="KMQ88943.1"/>
    <property type="molecule type" value="Genomic_DNA"/>
</dbReference>
<name>A0A0J7KEQ2_LASNI</name>
<dbReference type="PaxDb" id="67767-A0A0J7KEQ2"/>
<accession>A0A0J7KEQ2</accession>
<sequence>MSDPEKVGWAYRLNKTDVIEELKEQGIVADESQKLDDLRKLLVKTIRKTGQKSTRDPGEKPEGEPVRSEAEDSEHESQSSGESSEMASEKSKLPRKRRLGNFCRALRDTICSKRYKG</sequence>
<dbReference type="AlphaFoldDB" id="A0A0J7KEQ2"/>
<dbReference type="STRING" id="67767.A0A0J7KEQ2"/>
<evidence type="ECO:0000313" key="3">
    <source>
        <dbReference type="Proteomes" id="UP000036403"/>
    </source>
</evidence>
<gene>
    <name evidence="2" type="ORF">RF55_11490</name>
</gene>
<feature type="region of interest" description="Disordered" evidence="1">
    <location>
        <begin position="46"/>
        <end position="98"/>
    </location>
</feature>
<evidence type="ECO:0000313" key="2">
    <source>
        <dbReference type="EMBL" id="KMQ88943.1"/>
    </source>
</evidence>
<proteinExistence type="predicted"/>
<comment type="caution">
    <text evidence="2">The sequence shown here is derived from an EMBL/GenBank/DDBJ whole genome shotgun (WGS) entry which is preliminary data.</text>
</comment>
<feature type="compositionally biased region" description="Basic and acidic residues" evidence="1">
    <location>
        <begin position="53"/>
        <end position="70"/>
    </location>
</feature>
<dbReference type="Proteomes" id="UP000036403">
    <property type="component" value="Unassembled WGS sequence"/>
</dbReference>
<reference evidence="2 3" key="1">
    <citation type="submission" date="2015-04" db="EMBL/GenBank/DDBJ databases">
        <title>Lasius niger genome sequencing.</title>
        <authorList>
            <person name="Konorov E.A."/>
            <person name="Nikitin M.A."/>
            <person name="Kirill M.V."/>
            <person name="Chang P."/>
        </authorList>
    </citation>
    <scope>NUCLEOTIDE SEQUENCE [LARGE SCALE GENOMIC DNA]</scope>
    <source>
        <tissue evidence="2">Whole</tissue>
    </source>
</reference>
<protein>
    <submittedName>
        <fullName evidence="2">Uncharacterized protein</fullName>
    </submittedName>
</protein>
<evidence type="ECO:0000256" key="1">
    <source>
        <dbReference type="SAM" id="MobiDB-lite"/>
    </source>
</evidence>